<accession>A0A4Y8V7M8</accession>
<sequence length="326" mass="36671">MTAPAPLTTQLTPSSDKTPVEVPVDEFQITDIPGAMRKMGWVQAARLMQRWFDGKPYEMTIDEKEGRLDVKQLTPEKLFDDLEFDWLNSASPHTGEDVKALLEKAAYASQYNELIGRVKGLNQLAPGLLQFMTRLRDLGILDQANMDLKTGEYDFSSMSAKELEVTSQYNHRPIGTDKWARITDPLDDVYGTLGGFSVKFAVTKFSAVSKTKKTPATLHIEEIGCYIRDTYEFLNDSSKNQPLGYWSFESGVKGFTALGRDTFEADGQLYHKVTNDSFNQYRALHGKGGDLFVYSTVKKLPTSISFRFMNADFGEFVARAKPMVKS</sequence>
<evidence type="ECO:0000313" key="2">
    <source>
        <dbReference type="Proteomes" id="UP000297555"/>
    </source>
</evidence>
<dbReference type="EMBL" id="SPDQ01000027">
    <property type="protein sequence ID" value="TFH76878.1"/>
    <property type="molecule type" value="Genomic_DNA"/>
</dbReference>
<protein>
    <submittedName>
        <fullName evidence="1">Uncharacterized protein</fullName>
    </submittedName>
</protein>
<dbReference type="OrthoDB" id="6986732at2"/>
<dbReference type="Pfam" id="PF19940">
    <property type="entry name" value="DUF6402"/>
    <property type="match status" value="1"/>
</dbReference>
<dbReference type="InterPro" id="IPR045646">
    <property type="entry name" value="DUF6402"/>
</dbReference>
<reference evidence="1 2" key="1">
    <citation type="submission" date="2019-03" db="EMBL/GenBank/DDBJ databases">
        <title>Draft genome sequence of humic substances-degrading Pseudomonas kribbensis CHA-19 from forest soil.</title>
        <authorList>
            <person name="Kim D."/>
        </authorList>
    </citation>
    <scope>NUCLEOTIDE SEQUENCE [LARGE SCALE GENOMIC DNA]</scope>
    <source>
        <strain evidence="1 2">CHA-19</strain>
    </source>
</reference>
<gene>
    <name evidence="1" type="ORF">E4J90_27910</name>
</gene>
<organism evidence="1 2">
    <name type="scientific">Pseudomonas kribbensis</name>
    <dbReference type="NCBI Taxonomy" id="1628086"/>
    <lineage>
        <taxon>Bacteria</taxon>
        <taxon>Pseudomonadati</taxon>
        <taxon>Pseudomonadota</taxon>
        <taxon>Gammaproteobacteria</taxon>
        <taxon>Pseudomonadales</taxon>
        <taxon>Pseudomonadaceae</taxon>
        <taxon>Pseudomonas</taxon>
    </lineage>
</organism>
<name>A0A4Y8V7M8_9PSED</name>
<comment type="caution">
    <text evidence="1">The sequence shown here is derived from an EMBL/GenBank/DDBJ whole genome shotgun (WGS) entry which is preliminary data.</text>
</comment>
<dbReference type="RefSeq" id="WP_134828529.1">
    <property type="nucleotide sequence ID" value="NZ_SPDQ01000027.1"/>
</dbReference>
<dbReference type="Proteomes" id="UP000297555">
    <property type="component" value="Unassembled WGS sequence"/>
</dbReference>
<dbReference type="AlphaFoldDB" id="A0A4Y8V7M8"/>
<proteinExistence type="predicted"/>
<evidence type="ECO:0000313" key="1">
    <source>
        <dbReference type="EMBL" id="TFH76878.1"/>
    </source>
</evidence>